<comment type="caution">
    <text evidence="3">The sequence shown here is derived from an EMBL/GenBank/DDBJ whole genome shotgun (WGS) entry which is preliminary data.</text>
</comment>
<gene>
    <name evidence="3" type="ORF">FXF49_05570</name>
</gene>
<protein>
    <submittedName>
        <fullName evidence="3">Bifunctional oligoribonuclease/PAP phosphatase NrnA</fullName>
    </submittedName>
</protein>
<reference evidence="3 4" key="1">
    <citation type="submission" date="2019-08" db="EMBL/GenBank/DDBJ databases">
        <title>Genomic characterization of a novel candidate phylum (ARYD3) from a high temperature, high salinity tertiary oil reservoir in north central Oklahoma, USA.</title>
        <authorList>
            <person name="Youssef N.H."/>
            <person name="Yadav A."/>
            <person name="Elshahed M.S."/>
        </authorList>
    </citation>
    <scope>NUCLEOTIDE SEQUENCE [LARGE SCALE GENOMIC DNA]</scope>
    <source>
        <strain evidence="3">ARYD1</strain>
    </source>
</reference>
<dbReference type="GO" id="GO:0003676">
    <property type="term" value="F:nucleic acid binding"/>
    <property type="evidence" value="ECO:0007669"/>
    <property type="project" value="InterPro"/>
</dbReference>
<dbReference type="Proteomes" id="UP000323337">
    <property type="component" value="Unassembled WGS sequence"/>
</dbReference>
<dbReference type="PANTHER" id="PTHR47618">
    <property type="entry name" value="BIFUNCTIONAL OLIGORIBONUCLEASE AND PAP PHOSPHATASE NRNA"/>
    <property type="match status" value="1"/>
</dbReference>
<evidence type="ECO:0000259" key="2">
    <source>
        <dbReference type="Pfam" id="PF02272"/>
    </source>
</evidence>
<evidence type="ECO:0000313" key="3">
    <source>
        <dbReference type="EMBL" id="TYB33590.1"/>
    </source>
</evidence>
<dbReference type="EMBL" id="VSIV01000126">
    <property type="protein sequence ID" value="TYB33590.1"/>
    <property type="molecule type" value="Genomic_DNA"/>
</dbReference>
<dbReference type="Gene3D" id="3.10.310.30">
    <property type="match status" value="1"/>
</dbReference>
<dbReference type="PANTHER" id="PTHR47618:SF1">
    <property type="entry name" value="BIFUNCTIONAL OLIGORIBONUCLEASE AND PAP PHOSPHATASE NRNA"/>
    <property type="match status" value="1"/>
</dbReference>
<proteinExistence type="predicted"/>
<evidence type="ECO:0000259" key="1">
    <source>
        <dbReference type="Pfam" id="PF01368"/>
    </source>
</evidence>
<dbReference type="InterPro" id="IPR038763">
    <property type="entry name" value="DHH_sf"/>
</dbReference>
<dbReference type="InterPro" id="IPR051319">
    <property type="entry name" value="Oligoribo/pAp-PDE_c-di-AMP_PDE"/>
</dbReference>
<dbReference type="InterPro" id="IPR001667">
    <property type="entry name" value="DDH_dom"/>
</dbReference>
<name>A0A5D0MPV2_FLESI</name>
<dbReference type="Pfam" id="PF02272">
    <property type="entry name" value="DHHA1"/>
    <property type="match status" value="1"/>
</dbReference>
<feature type="domain" description="DHHA1" evidence="2">
    <location>
        <begin position="229"/>
        <end position="315"/>
    </location>
</feature>
<sequence>MINKILEYIKPKRKILILMHNNPDPDTIASAFALKTLFSALQKKRCTLAYHGLIGRAENRELVKLCKIDMHLSAKLNFARYDCLILVDTQPTAGNVFIQKKVSPDIVIDHHNLRSYTKKVELHDIRKNYGSTSTIITEYYKQLNITPDTNTATALFYGIKTDTLGSGRSNSKVDTEMMGYILPSISLNKLAKIENPELPKYYFKNMKKATENAVVINDLIFCNLSDVRNADLIAETSDFFLRMRDIKWTFVIGKINNICYFSLRCKSTKRKVGHIALGLVRGIGTGGGHIKSAGGQIPLKENNYDEIVTKVKERLLTKIFGSSDKEQKKL</sequence>
<organism evidence="3 4">
    <name type="scientific">Flexistipes sinusarabici</name>
    <dbReference type="NCBI Taxonomy" id="2352"/>
    <lineage>
        <taxon>Bacteria</taxon>
        <taxon>Pseudomonadati</taxon>
        <taxon>Deferribacterota</taxon>
        <taxon>Deferribacteres</taxon>
        <taxon>Deferribacterales</taxon>
        <taxon>Flexistipitaceae</taxon>
        <taxon>Flexistipes</taxon>
    </lineage>
</organism>
<feature type="domain" description="DDH" evidence="1">
    <location>
        <begin position="14"/>
        <end position="159"/>
    </location>
</feature>
<dbReference type="SUPFAM" id="SSF64182">
    <property type="entry name" value="DHH phosphoesterases"/>
    <property type="match status" value="1"/>
</dbReference>
<dbReference type="RefSeq" id="WP_303700927.1">
    <property type="nucleotide sequence ID" value="NZ_VSIV01000126.1"/>
</dbReference>
<dbReference type="Gene3D" id="3.90.1640.10">
    <property type="entry name" value="inorganic pyrophosphatase (n-terminal core)"/>
    <property type="match status" value="1"/>
</dbReference>
<dbReference type="AlphaFoldDB" id="A0A5D0MPV2"/>
<dbReference type="InterPro" id="IPR003156">
    <property type="entry name" value="DHHA1_dom"/>
</dbReference>
<evidence type="ECO:0000313" key="4">
    <source>
        <dbReference type="Proteomes" id="UP000323337"/>
    </source>
</evidence>
<accession>A0A5D0MPV2</accession>
<dbReference type="Pfam" id="PF01368">
    <property type="entry name" value="DHH"/>
    <property type="match status" value="1"/>
</dbReference>